<gene>
    <name evidence="2" type="ORF">EVAR_47733_1</name>
</gene>
<proteinExistence type="predicted"/>
<evidence type="ECO:0000256" key="1">
    <source>
        <dbReference type="SAM" id="MobiDB-lite"/>
    </source>
</evidence>
<feature type="region of interest" description="Disordered" evidence="1">
    <location>
        <begin position="70"/>
        <end position="119"/>
    </location>
</feature>
<dbReference type="EMBL" id="BGZK01000418">
    <property type="protein sequence ID" value="GBP42439.1"/>
    <property type="molecule type" value="Genomic_DNA"/>
</dbReference>
<comment type="caution">
    <text evidence="2">The sequence shown here is derived from an EMBL/GenBank/DDBJ whole genome shotgun (WGS) entry which is preliminary data.</text>
</comment>
<evidence type="ECO:0000313" key="3">
    <source>
        <dbReference type="Proteomes" id="UP000299102"/>
    </source>
</evidence>
<protein>
    <submittedName>
        <fullName evidence="2">Uncharacterized protein</fullName>
    </submittedName>
</protein>
<dbReference type="AlphaFoldDB" id="A0A4C1VW58"/>
<evidence type="ECO:0000313" key="2">
    <source>
        <dbReference type="EMBL" id="GBP42439.1"/>
    </source>
</evidence>
<organism evidence="2 3">
    <name type="scientific">Eumeta variegata</name>
    <name type="common">Bagworm moth</name>
    <name type="synonym">Eumeta japonica</name>
    <dbReference type="NCBI Taxonomy" id="151549"/>
    <lineage>
        <taxon>Eukaryota</taxon>
        <taxon>Metazoa</taxon>
        <taxon>Ecdysozoa</taxon>
        <taxon>Arthropoda</taxon>
        <taxon>Hexapoda</taxon>
        <taxon>Insecta</taxon>
        <taxon>Pterygota</taxon>
        <taxon>Neoptera</taxon>
        <taxon>Endopterygota</taxon>
        <taxon>Lepidoptera</taxon>
        <taxon>Glossata</taxon>
        <taxon>Ditrysia</taxon>
        <taxon>Tineoidea</taxon>
        <taxon>Psychidae</taxon>
        <taxon>Oiketicinae</taxon>
        <taxon>Eumeta</taxon>
    </lineage>
</organism>
<keyword evidence="3" id="KW-1185">Reference proteome</keyword>
<name>A0A4C1VW58_EUMVA</name>
<accession>A0A4C1VW58</accession>
<feature type="compositionally biased region" description="Basic residues" evidence="1">
    <location>
        <begin position="102"/>
        <end position="119"/>
    </location>
</feature>
<dbReference type="Proteomes" id="UP000299102">
    <property type="component" value="Unassembled WGS sequence"/>
</dbReference>
<reference evidence="2 3" key="1">
    <citation type="journal article" date="2019" name="Commun. Biol.">
        <title>The bagworm genome reveals a unique fibroin gene that provides high tensile strength.</title>
        <authorList>
            <person name="Kono N."/>
            <person name="Nakamura H."/>
            <person name="Ohtoshi R."/>
            <person name="Tomita M."/>
            <person name="Numata K."/>
            <person name="Arakawa K."/>
        </authorList>
    </citation>
    <scope>NUCLEOTIDE SEQUENCE [LARGE SCALE GENOMIC DNA]</scope>
</reference>
<sequence>MTRLIDIRDERISCLSTRPEPRVNYYNIIESLSRASDGGSIGAGAGGGRLPRGLLKRKVINVVEGSRRYFGHARSSHSSPESGGGTSRFDFMTSRRFDPAPRRRAPTAPRRRSLYKSSS</sequence>